<proteinExistence type="predicted"/>
<dbReference type="PANTHER" id="PTHR38116">
    <property type="entry name" value="CHROMOSOME 7, WHOLE GENOME SHOTGUN SEQUENCE"/>
    <property type="match status" value="1"/>
</dbReference>
<sequence>MDLLGRTASTHHIHYVELQPRPHEVNMRHPSEDWAGITDQKERKRLQNRLNKRVSRQRKRNPSDDENISDAVSLAAVSSNASSPDTFSSGAVLSPSGIASAFSHLSKEDAARARAMLERFAEQALMSYARGDPSADHYLKLIQLNTINAFTSNAAALGYRFDWLVCESISPFGYDGHSHHSVSPIAATVPSSLAPTHLQLTTKHHPWLDLFPLPKLRDNALIAVSVLSPADEQRFFEDVMESDGKNEWTGLLVWGEAWDPQNWEVSIPFLHRWPWLIRGCPELIISTNRWRRRRGERPISAPGFVLEES</sequence>
<dbReference type="VEuPathDB" id="FungiDB:JI435_110770"/>
<dbReference type="Proteomes" id="UP000663193">
    <property type="component" value="Chromosome 18"/>
</dbReference>
<evidence type="ECO:0008006" key="3">
    <source>
        <dbReference type="Google" id="ProtNLM"/>
    </source>
</evidence>
<dbReference type="CDD" id="cd14688">
    <property type="entry name" value="bZIP_YAP"/>
    <property type="match status" value="1"/>
</dbReference>
<dbReference type="PANTHER" id="PTHR38116:SF1">
    <property type="entry name" value="BZIP DOMAIN-CONTAINING PROTEIN"/>
    <property type="match status" value="1"/>
</dbReference>
<name>A0A7U2I7R4_PHANO</name>
<protein>
    <recommendedName>
        <fullName evidence="3">BZIP domain-containing protein</fullName>
    </recommendedName>
</protein>
<accession>A0A7U2I7R4</accession>
<evidence type="ECO:0000313" key="2">
    <source>
        <dbReference type="Proteomes" id="UP000663193"/>
    </source>
</evidence>
<reference evidence="2" key="1">
    <citation type="journal article" date="2021" name="BMC Genomics">
        <title>Chromosome-level genome assembly and manually-curated proteome of model necrotroph Parastagonospora nodorum Sn15 reveals a genome-wide trove of candidate effector homologs, and redundancy of virulence-related functions within an accessory chromosome.</title>
        <authorList>
            <person name="Bertazzoni S."/>
            <person name="Jones D.A.B."/>
            <person name="Phan H.T."/>
            <person name="Tan K.-C."/>
            <person name="Hane J.K."/>
        </authorList>
    </citation>
    <scope>NUCLEOTIDE SEQUENCE [LARGE SCALE GENOMIC DNA]</scope>
    <source>
        <strain evidence="2">SN15 / ATCC MYA-4574 / FGSC 10173)</strain>
    </source>
</reference>
<gene>
    <name evidence="1" type="ORF">JI435_110770</name>
</gene>
<dbReference type="AlphaFoldDB" id="A0A7U2I7R4"/>
<dbReference type="Pfam" id="PF11905">
    <property type="entry name" value="DUF3425"/>
    <property type="match status" value="1"/>
</dbReference>
<dbReference type="OrthoDB" id="2245989at2759"/>
<evidence type="ECO:0000313" key="1">
    <source>
        <dbReference type="EMBL" id="QRD05164.1"/>
    </source>
</evidence>
<keyword evidence="2" id="KW-1185">Reference proteome</keyword>
<dbReference type="InterPro" id="IPR021833">
    <property type="entry name" value="DUF3425"/>
</dbReference>
<dbReference type="EMBL" id="CP069040">
    <property type="protein sequence ID" value="QRD05164.1"/>
    <property type="molecule type" value="Genomic_DNA"/>
</dbReference>
<organism evidence="1 2">
    <name type="scientific">Phaeosphaeria nodorum (strain SN15 / ATCC MYA-4574 / FGSC 10173)</name>
    <name type="common">Glume blotch fungus</name>
    <name type="synonym">Parastagonospora nodorum</name>
    <dbReference type="NCBI Taxonomy" id="321614"/>
    <lineage>
        <taxon>Eukaryota</taxon>
        <taxon>Fungi</taxon>
        <taxon>Dikarya</taxon>
        <taxon>Ascomycota</taxon>
        <taxon>Pezizomycotina</taxon>
        <taxon>Dothideomycetes</taxon>
        <taxon>Pleosporomycetidae</taxon>
        <taxon>Pleosporales</taxon>
        <taxon>Pleosporineae</taxon>
        <taxon>Phaeosphaeriaceae</taxon>
        <taxon>Parastagonospora</taxon>
    </lineage>
</organism>